<dbReference type="EMBL" id="BAABME010013809">
    <property type="protein sequence ID" value="GAA0186549.1"/>
    <property type="molecule type" value="Genomic_DNA"/>
</dbReference>
<evidence type="ECO:0000313" key="1">
    <source>
        <dbReference type="EMBL" id="GAA0186549.1"/>
    </source>
</evidence>
<dbReference type="AlphaFoldDB" id="A0AAV3RYN7"/>
<reference evidence="1 2" key="1">
    <citation type="submission" date="2024-01" db="EMBL/GenBank/DDBJ databases">
        <title>The complete chloroplast genome sequence of Lithospermum erythrorhizon: insights into the phylogenetic relationship among Boraginaceae species and the maternal lineages of purple gromwells.</title>
        <authorList>
            <person name="Okada T."/>
            <person name="Watanabe K."/>
        </authorList>
    </citation>
    <scope>NUCLEOTIDE SEQUENCE [LARGE SCALE GENOMIC DNA]</scope>
</reference>
<dbReference type="PANTHER" id="PTHR31973:SF187">
    <property type="entry name" value="MUTATOR TRANSPOSASE MUDRA PROTEIN"/>
    <property type="match status" value="1"/>
</dbReference>
<dbReference type="Proteomes" id="UP001454036">
    <property type="component" value="Unassembled WGS sequence"/>
</dbReference>
<evidence type="ECO:0008006" key="3">
    <source>
        <dbReference type="Google" id="ProtNLM"/>
    </source>
</evidence>
<accession>A0AAV3RYN7</accession>
<name>A0AAV3RYN7_LITER</name>
<proteinExistence type="predicted"/>
<protein>
    <recommendedName>
        <fullName evidence="3">Transposase</fullName>
    </recommendedName>
</protein>
<evidence type="ECO:0000313" key="2">
    <source>
        <dbReference type="Proteomes" id="UP001454036"/>
    </source>
</evidence>
<organism evidence="1 2">
    <name type="scientific">Lithospermum erythrorhizon</name>
    <name type="common">Purple gromwell</name>
    <name type="synonym">Lithospermum officinale var. erythrorhizon</name>
    <dbReference type="NCBI Taxonomy" id="34254"/>
    <lineage>
        <taxon>Eukaryota</taxon>
        <taxon>Viridiplantae</taxon>
        <taxon>Streptophyta</taxon>
        <taxon>Embryophyta</taxon>
        <taxon>Tracheophyta</taxon>
        <taxon>Spermatophyta</taxon>
        <taxon>Magnoliopsida</taxon>
        <taxon>eudicotyledons</taxon>
        <taxon>Gunneridae</taxon>
        <taxon>Pentapetalae</taxon>
        <taxon>asterids</taxon>
        <taxon>lamiids</taxon>
        <taxon>Boraginales</taxon>
        <taxon>Boraginaceae</taxon>
        <taxon>Boraginoideae</taxon>
        <taxon>Lithospermeae</taxon>
        <taxon>Lithospermum</taxon>
    </lineage>
</organism>
<gene>
    <name evidence="1" type="ORF">LIER_33837</name>
</gene>
<comment type="caution">
    <text evidence="1">The sequence shown here is derived from an EMBL/GenBank/DDBJ whole genome shotgun (WGS) entry which is preliminary data.</text>
</comment>
<keyword evidence="2" id="KW-1185">Reference proteome</keyword>
<dbReference type="PANTHER" id="PTHR31973">
    <property type="entry name" value="POLYPROTEIN, PUTATIVE-RELATED"/>
    <property type="match status" value="1"/>
</dbReference>
<sequence length="196" mass="22936">MIFPLWMKKTVFMSDKQKGLEGELHELLPRVGHRNCVQHIYRHFKRHHGSQLLRDKVWASVRASTKSRFHNAMLDLKKTDSIAHTWIENNVGKPEHWCKAFFSLEVQTHMLCNNLSESFNSFILSARDKPIITILERIRRLCMKRIKNRRLAIGTKPGPFCPRINKILERQLLHTDGVDSVWNGADGFEVYCSNDE</sequence>